<proteinExistence type="predicted"/>
<evidence type="ECO:0000313" key="2">
    <source>
        <dbReference type="EMBL" id="RDY01355.1"/>
    </source>
</evidence>
<sequence>MGNKMKARIEDIETYILILDTGCHVNLEGCLCVPECARNLFFVSNLDDLGFNFKIGDNIFSVYGYFNLDAEFILWNPCLMLNVLSVVSIICMMIVLLICDINE</sequence>
<feature type="transmembrane region" description="Helical" evidence="1">
    <location>
        <begin position="73"/>
        <end position="99"/>
    </location>
</feature>
<accession>A0A371HF02</accession>
<dbReference type="Proteomes" id="UP000257109">
    <property type="component" value="Unassembled WGS sequence"/>
</dbReference>
<reference evidence="2" key="1">
    <citation type="submission" date="2018-05" db="EMBL/GenBank/DDBJ databases">
        <title>Draft genome of Mucuna pruriens seed.</title>
        <authorList>
            <person name="Nnadi N.E."/>
            <person name="Vos R."/>
            <person name="Hasami M.H."/>
            <person name="Devisetty U.K."/>
            <person name="Aguiy J.C."/>
        </authorList>
    </citation>
    <scope>NUCLEOTIDE SEQUENCE [LARGE SCALE GENOMIC DNA]</scope>
    <source>
        <strain evidence="2">JCA_2017</strain>
    </source>
</reference>
<keyword evidence="1" id="KW-0472">Membrane</keyword>
<keyword evidence="3" id="KW-1185">Reference proteome</keyword>
<name>A0A371HF02_MUCPR</name>
<dbReference type="OrthoDB" id="1306241at2759"/>
<dbReference type="AlphaFoldDB" id="A0A371HF02"/>
<dbReference type="EMBL" id="QJKJ01002786">
    <property type="protein sequence ID" value="RDY01355.1"/>
    <property type="molecule type" value="Genomic_DNA"/>
</dbReference>
<comment type="caution">
    <text evidence="2">The sequence shown here is derived from an EMBL/GenBank/DDBJ whole genome shotgun (WGS) entry which is preliminary data.</text>
</comment>
<organism evidence="2 3">
    <name type="scientific">Mucuna pruriens</name>
    <name type="common">Velvet bean</name>
    <name type="synonym">Dolichos pruriens</name>
    <dbReference type="NCBI Taxonomy" id="157652"/>
    <lineage>
        <taxon>Eukaryota</taxon>
        <taxon>Viridiplantae</taxon>
        <taxon>Streptophyta</taxon>
        <taxon>Embryophyta</taxon>
        <taxon>Tracheophyta</taxon>
        <taxon>Spermatophyta</taxon>
        <taxon>Magnoliopsida</taxon>
        <taxon>eudicotyledons</taxon>
        <taxon>Gunneridae</taxon>
        <taxon>Pentapetalae</taxon>
        <taxon>rosids</taxon>
        <taxon>fabids</taxon>
        <taxon>Fabales</taxon>
        <taxon>Fabaceae</taxon>
        <taxon>Papilionoideae</taxon>
        <taxon>50 kb inversion clade</taxon>
        <taxon>NPAAA clade</taxon>
        <taxon>indigoferoid/millettioid clade</taxon>
        <taxon>Phaseoleae</taxon>
        <taxon>Mucuna</taxon>
    </lineage>
</organism>
<feature type="non-terminal residue" evidence="2">
    <location>
        <position position="1"/>
    </location>
</feature>
<keyword evidence="1" id="KW-1133">Transmembrane helix</keyword>
<evidence type="ECO:0000313" key="3">
    <source>
        <dbReference type="Proteomes" id="UP000257109"/>
    </source>
</evidence>
<protein>
    <submittedName>
        <fullName evidence="2">Uncharacterized protein</fullName>
    </submittedName>
</protein>
<gene>
    <name evidence="2" type="ORF">CR513_15333</name>
</gene>
<evidence type="ECO:0000256" key="1">
    <source>
        <dbReference type="SAM" id="Phobius"/>
    </source>
</evidence>
<keyword evidence="1" id="KW-0812">Transmembrane</keyword>